<dbReference type="Proteomes" id="UP000075604">
    <property type="component" value="Unassembled WGS sequence"/>
</dbReference>
<organism evidence="7 8">
    <name type="scientific">Sorangium cellulosum</name>
    <name type="common">Polyangium cellulosum</name>
    <dbReference type="NCBI Taxonomy" id="56"/>
    <lineage>
        <taxon>Bacteria</taxon>
        <taxon>Pseudomonadati</taxon>
        <taxon>Myxococcota</taxon>
        <taxon>Polyangia</taxon>
        <taxon>Polyangiales</taxon>
        <taxon>Polyangiaceae</taxon>
        <taxon>Sorangium</taxon>
    </lineage>
</organism>
<name>A0A150THX6_SORCE</name>
<reference evidence="8 9" key="1">
    <citation type="submission" date="2014-02" db="EMBL/GenBank/DDBJ databases">
        <title>The small core and large imbalanced accessory genome model reveals a collaborative survival strategy of Sorangium cellulosum strains in nature.</title>
        <authorList>
            <person name="Han K."/>
            <person name="Peng R."/>
            <person name="Blom J."/>
            <person name="Li Y.-Z."/>
        </authorList>
    </citation>
    <scope>NUCLEOTIDE SEQUENCE [LARGE SCALE GENOMIC DNA]</scope>
    <source>
        <strain evidence="7 8">So0007-03</strain>
        <strain evidence="6 9">So0157-18</strain>
    </source>
</reference>
<dbReference type="EMBL" id="JELX01004287">
    <property type="protein sequence ID" value="KYF49181.1"/>
    <property type="molecule type" value="Genomic_DNA"/>
</dbReference>
<evidence type="ECO:0000256" key="2">
    <source>
        <dbReference type="ARBA" id="ARBA00022801"/>
    </source>
</evidence>
<dbReference type="GO" id="GO:0046872">
    <property type="term" value="F:metal ion binding"/>
    <property type="evidence" value="ECO:0007669"/>
    <property type="project" value="UniProtKB-KW"/>
</dbReference>
<dbReference type="Proteomes" id="UP000075502">
    <property type="component" value="Unassembled WGS sequence"/>
</dbReference>
<dbReference type="GO" id="GO:0016787">
    <property type="term" value="F:hydrolase activity"/>
    <property type="evidence" value="ECO:0007669"/>
    <property type="project" value="UniProtKB-KW"/>
</dbReference>
<dbReference type="EMBL" id="JEME01002451">
    <property type="protein sequence ID" value="KYG04246.1"/>
    <property type="molecule type" value="Genomic_DNA"/>
</dbReference>
<proteinExistence type="inferred from homology"/>
<keyword evidence="3" id="KW-0408">Iron</keyword>
<evidence type="ECO:0000256" key="1">
    <source>
        <dbReference type="ARBA" id="ARBA00022723"/>
    </source>
</evidence>
<accession>A0A150THX6</accession>
<dbReference type="PANTHER" id="PTHR42988">
    <property type="entry name" value="PHOSPHOHYDROLASE"/>
    <property type="match status" value="1"/>
</dbReference>
<comment type="caution">
    <text evidence="7">The sequence shown here is derived from an EMBL/GenBank/DDBJ whole genome shotgun (WGS) entry which is preliminary data.</text>
</comment>
<gene>
    <name evidence="6" type="ORF">BE04_47050</name>
    <name evidence="7" type="ORF">BE21_47835</name>
</gene>
<feature type="domain" description="Calcineurin-like phosphoesterase" evidence="5">
    <location>
        <begin position="1"/>
        <end position="246"/>
    </location>
</feature>
<evidence type="ECO:0000313" key="8">
    <source>
        <dbReference type="Proteomes" id="UP000075502"/>
    </source>
</evidence>
<dbReference type="PANTHER" id="PTHR42988:SF2">
    <property type="entry name" value="CYCLIC NUCLEOTIDE PHOSPHODIESTERASE CBUA0032-RELATED"/>
    <property type="match status" value="1"/>
</dbReference>
<sequence>MRIAHLSDLHLLSLEGAVPFRLLNKRLTGYINIRFRRRAIHKPHAVHAAAKEIRRLGIDHVVITGDVSNLALEREFVLVRSFLQRDLGLPPERVSLVPGNHDAYTKGAHRSQRFSQYFAPYLRSDLPLDDAAKRDDGAAGGDGGGSAFPFVHLRGPVAFIGLSTAWPRPPLVASGRLGPAQLRALERVLSHPEVRRRTPIVLQHHPFHNPASRAKTLLEGLGDAAAEGRLLRHVSRGLLLHGHLHRRIHRKLHTERGHIDAVGAASASLLHESDERMAGFNVYEVDDAGAIRGITSHRFVPGQEAFREVPVPER</sequence>
<dbReference type="InterPro" id="IPR050884">
    <property type="entry name" value="CNP_phosphodiesterase-III"/>
</dbReference>
<dbReference type="InterPro" id="IPR004843">
    <property type="entry name" value="Calcineurin-like_PHP"/>
</dbReference>
<comment type="similarity">
    <text evidence="4">Belongs to the cyclic nucleotide phosphodiesterase class-III family.</text>
</comment>
<evidence type="ECO:0000313" key="6">
    <source>
        <dbReference type="EMBL" id="KYF49181.1"/>
    </source>
</evidence>
<evidence type="ECO:0000313" key="9">
    <source>
        <dbReference type="Proteomes" id="UP000075604"/>
    </source>
</evidence>
<dbReference type="AlphaFoldDB" id="A0A150THX6"/>
<dbReference type="Gene3D" id="3.60.21.10">
    <property type="match status" value="1"/>
</dbReference>
<dbReference type="Pfam" id="PF00149">
    <property type="entry name" value="Metallophos"/>
    <property type="match status" value="1"/>
</dbReference>
<dbReference type="InterPro" id="IPR029052">
    <property type="entry name" value="Metallo-depent_PP-like"/>
</dbReference>
<evidence type="ECO:0000256" key="4">
    <source>
        <dbReference type="ARBA" id="ARBA00025742"/>
    </source>
</evidence>
<keyword evidence="2" id="KW-0378">Hydrolase</keyword>
<evidence type="ECO:0000259" key="5">
    <source>
        <dbReference type="Pfam" id="PF00149"/>
    </source>
</evidence>
<dbReference type="SUPFAM" id="SSF56300">
    <property type="entry name" value="Metallo-dependent phosphatases"/>
    <property type="match status" value="1"/>
</dbReference>
<evidence type="ECO:0000313" key="7">
    <source>
        <dbReference type="EMBL" id="KYG04246.1"/>
    </source>
</evidence>
<keyword evidence="1" id="KW-0479">Metal-binding</keyword>
<protein>
    <submittedName>
        <fullName evidence="7">Metallo-phosphoesterase</fullName>
    </submittedName>
</protein>
<evidence type="ECO:0000256" key="3">
    <source>
        <dbReference type="ARBA" id="ARBA00023004"/>
    </source>
</evidence>